<dbReference type="PIRSF" id="PIRSF016661">
    <property type="entry name" value="BioY"/>
    <property type="match status" value="1"/>
</dbReference>
<feature type="transmembrane region" description="Helical" evidence="3">
    <location>
        <begin position="115"/>
        <end position="136"/>
    </location>
</feature>
<reference evidence="4 5" key="1">
    <citation type="submission" date="2020-08" db="EMBL/GenBank/DDBJ databases">
        <title>Genomic Encyclopedia of Type Strains, Phase IV (KMG-IV): sequencing the most valuable type-strain genomes for metagenomic binning, comparative biology and taxonomic classification.</title>
        <authorList>
            <person name="Goeker M."/>
        </authorList>
    </citation>
    <scope>NUCLEOTIDE SEQUENCE [LARGE SCALE GENOMIC DNA]</scope>
    <source>
        <strain evidence="4 5">DSM 11805</strain>
    </source>
</reference>
<dbReference type="GO" id="GO:0015225">
    <property type="term" value="F:biotin transmembrane transporter activity"/>
    <property type="evidence" value="ECO:0007669"/>
    <property type="project" value="UniProtKB-UniRule"/>
</dbReference>
<dbReference type="PANTHER" id="PTHR34295">
    <property type="entry name" value="BIOTIN TRANSPORTER BIOY"/>
    <property type="match status" value="1"/>
</dbReference>
<dbReference type="EMBL" id="JACHON010000009">
    <property type="protein sequence ID" value="MBB6513204.1"/>
    <property type="molecule type" value="Genomic_DNA"/>
</dbReference>
<protein>
    <recommendedName>
        <fullName evidence="2">Biotin transporter</fullName>
    </recommendedName>
</protein>
<accession>A0A841RQK6</accession>
<keyword evidence="2" id="KW-1003">Cell membrane</keyword>
<name>A0A841RQK6_9BACI</name>
<feature type="transmembrane region" description="Helical" evidence="3">
    <location>
        <begin position="148"/>
        <end position="169"/>
    </location>
</feature>
<keyword evidence="2 3" id="KW-0472">Membrane</keyword>
<feature type="transmembrane region" description="Helical" evidence="3">
    <location>
        <begin position="29"/>
        <end position="48"/>
    </location>
</feature>
<evidence type="ECO:0000313" key="5">
    <source>
        <dbReference type="Proteomes" id="UP000572212"/>
    </source>
</evidence>
<dbReference type="PANTHER" id="PTHR34295:SF1">
    <property type="entry name" value="BIOTIN TRANSPORTER BIOY"/>
    <property type="match status" value="1"/>
</dbReference>
<feature type="transmembrane region" description="Helical" evidence="3">
    <location>
        <begin position="86"/>
        <end position="103"/>
    </location>
</feature>
<gene>
    <name evidence="4" type="ORF">GGQ92_002008</name>
</gene>
<dbReference type="Pfam" id="PF02632">
    <property type="entry name" value="BioY"/>
    <property type="match status" value="1"/>
</dbReference>
<keyword evidence="5" id="KW-1185">Reference proteome</keyword>
<dbReference type="Gene3D" id="1.10.1760.20">
    <property type="match status" value="1"/>
</dbReference>
<dbReference type="Proteomes" id="UP000572212">
    <property type="component" value="Unassembled WGS sequence"/>
</dbReference>
<evidence type="ECO:0000256" key="2">
    <source>
        <dbReference type="PIRNR" id="PIRNR016661"/>
    </source>
</evidence>
<proteinExistence type="inferred from homology"/>
<sequence length="185" mass="19492">MKVNALRGLILASIFVAITAILAQVQVQLWIVPFSGQTLAVGLAATILGSRYGALSMVGYLLVGLIGVPVFAGLSGGPHVVFGPTGGYIIGFIASAFAIGWILEKSTFNLNMAIIANVVGMFVSLLFGVVQLKFILDLSWGAAMASGFYPFLIVGLIKAFLASWIGIMVRKRLIQANVMDVKSVA</sequence>
<comment type="similarity">
    <text evidence="1 2">Belongs to the BioY family.</text>
</comment>
<keyword evidence="2" id="KW-0813">Transport</keyword>
<comment type="subcellular location">
    <subcellularLocation>
        <location evidence="2">Cell membrane</location>
        <topology evidence="2">Multi-pass membrane protein</topology>
    </subcellularLocation>
</comment>
<evidence type="ECO:0000256" key="3">
    <source>
        <dbReference type="SAM" id="Phobius"/>
    </source>
</evidence>
<dbReference type="InterPro" id="IPR003784">
    <property type="entry name" value="BioY"/>
</dbReference>
<keyword evidence="3" id="KW-1133">Transmembrane helix</keyword>
<evidence type="ECO:0000256" key="1">
    <source>
        <dbReference type="ARBA" id="ARBA00010692"/>
    </source>
</evidence>
<comment type="caution">
    <text evidence="4">The sequence shown here is derived from an EMBL/GenBank/DDBJ whole genome shotgun (WGS) entry which is preliminary data.</text>
</comment>
<dbReference type="RefSeq" id="WP_184247964.1">
    <property type="nucleotide sequence ID" value="NZ_BAAACU010000055.1"/>
</dbReference>
<feature type="transmembrane region" description="Helical" evidence="3">
    <location>
        <begin position="55"/>
        <end position="74"/>
    </location>
</feature>
<evidence type="ECO:0000313" key="4">
    <source>
        <dbReference type="EMBL" id="MBB6513204.1"/>
    </source>
</evidence>
<dbReference type="GO" id="GO:0005886">
    <property type="term" value="C:plasma membrane"/>
    <property type="evidence" value="ECO:0007669"/>
    <property type="project" value="UniProtKB-SubCell"/>
</dbReference>
<dbReference type="AlphaFoldDB" id="A0A841RQK6"/>
<organism evidence="4 5">
    <name type="scientific">Gracilibacillus halotolerans</name>
    <dbReference type="NCBI Taxonomy" id="74386"/>
    <lineage>
        <taxon>Bacteria</taxon>
        <taxon>Bacillati</taxon>
        <taxon>Bacillota</taxon>
        <taxon>Bacilli</taxon>
        <taxon>Bacillales</taxon>
        <taxon>Bacillaceae</taxon>
        <taxon>Gracilibacillus</taxon>
    </lineage>
</organism>
<keyword evidence="3" id="KW-0812">Transmembrane</keyword>
<feature type="transmembrane region" description="Helical" evidence="3">
    <location>
        <begin position="5"/>
        <end position="23"/>
    </location>
</feature>